<dbReference type="RefSeq" id="WP_183513077.1">
    <property type="nucleotide sequence ID" value="NZ_BSPG01000016.1"/>
</dbReference>
<sequence length="96" mass="10242">MTYRHTAFAAFTLAALAATPASAQQTFNAWGHVFDVPGSATQVSDVPAPRAFNALNARGSDAYYLVDRRAAPVVAAPVQEQRTLNVWGARIDAPAR</sequence>
<reference evidence="2" key="1">
    <citation type="journal article" date="2014" name="Int. J. Syst. Evol. Microbiol.">
        <title>Complete genome of a new Firmicutes species belonging to the dominant human colonic microbiota ('Ruminococcus bicirculans') reveals two chromosomes and a selective capacity to utilize plant glucans.</title>
        <authorList>
            <consortium name="NISC Comparative Sequencing Program"/>
            <person name="Wegmann U."/>
            <person name="Louis P."/>
            <person name="Goesmann A."/>
            <person name="Henrissat B."/>
            <person name="Duncan S.H."/>
            <person name="Flint H.J."/>
        </authorList>
    </citation>
    <scope>NUCLEOTIDE SEQUENCE</scope>
    <source>
        <strain evidence="2">NBRC 107710</strain>
    </source>
</reference>
<feature type="chain" id="PRO_5031179041" evidence="1">
    <location>
        <begin position="24"/>
        <end position="96"/>
    </location>
</feature>
<gene>
    <name evidence="2" type="ORF">GCM10007884_29040</name>
    <name evidence="3" type="ORF">GGR33_004973</name>
</gene>
<dbReference type="EMBL" id="BSPG01000016">
    <property type="protein sequence ID" value="GLS44915.1"/>
    <property type="molecule type" value="Genomic_DNA"/>
</dbReference>
<evidence type="ECO:0000313" key="3">
    <source>
        <dbReference type="EMBL" id="MBB3905435.1"/>
    </source>
</evidence>
<evidence type="ECO:0000256" key="1">
    <source>
        <dbReference type="SAM" id="SignalP"/>
    </source>
</evidence>
<protein>
    <submittedName>
        <fullName evidence="3">Uncharacterized protein</fullName>
    </submittedName>
</protein>
<dbReference type="AlphaFoldDB" id="A0A7W6F9E7"/>
<evidence type="ECO:0000313" key="4">
    <source>
        <dbReference type="Proteomes" id="UP000517759"/>
    </source>
</evidence>
<dbReference type="Proteomes" id="UP000517759">
    <property type="component" value="Unassembled WGS sequence"/>
</dbReference>
<comment type="caution">
    <text evidence="3">The sequence shown here is derived from an EMBL/GenBank/DDBJ whole genome shotgun (WGS) entry which is preliminary data.</text>
</comment>
<reference evidence="3 4" key="3">
    <citation type="submission" date="2020-08" db="EMBL/GenBank/DDBJ databases">
        <title>Genomic Encyclopedia of Type Strains, Phase IV (KMG-IV): sequencing the most valuable type-strain genomes for metagenomic binning, comparative biology and taxonomic classification.</title>
        <authorList>
            <person name="Goeker M."/>
        </authorList>
    </citation>
    <scope>NUCLEOTIDE SEQUENCE [LARGE SCALE GENOMIC DNA]</scope>
    <source>
        <strain evidence="3 4">DSM 24105</strain>
    </source>
</reference>
<keyword evidence="5" id="KW-1185">Reference proteome</keyword>
<evidence type="ECO:0000313" key="2">
    <source>
        <dbReference type="EMBL" id="GLS44915.1"/>
    </source>
</evidence>
<proteinExistence type="predicted"/>
<keyword evidence="1" id="KW-0732">Signal</keyword>
<dbReference type="Proteomes" id="UP001156881">
    <property type="component" value="Unassembled WGS sequence"/>
</dbReference>
<evidence type="ECO:0000313" key="5">
    <source>
        <dbReference type="Proteomes" id="UP001156881"/>
    </source>
</evidence>
<reference evidence="5" key="2">
    <citation type="journal article" date="2019" name="Int. J. Syst. Evol. Microbiol.">
        <title>The Global Catalogue of Microorganisms (GCM) 10K type strain sequencing project: providing services to taxonomists for standard genome sequencing and annotation.</title>
        <authorList>
            <consortium name="The Broad Institute Genomics Platform"/>
            <consortium name="The Broad Institute Genome Sequencing Center for Infectious Disease"/>
            <person name="Wu L."/>
            <person name="Ma J."/>
        </authorList>
    </citation>
    <scope>NUCLEOTIDE SEQUENCE [LARGE SCALE GENOMIC DNA]</scope>
    <source>
        <strain evidence="5">NBRC 107710</strain>
    </source>
</reference>
<accession>A0A7W6F9E7</accession>
<organism evidence="3 4">
    <name type="scientific">Methylobacterium brachythecii</name>
    <dbReference type="NCBI Taxonomy" id="1176177"/>
    <lineage>
        <taxon>Bacteria</taxon>
        <taxon>Pseudomonadati</taxon>
        <taxon>Pseudomonadota</taxon>
        <taxon>Alphaproteobacteria</taxon>
        <taxon>Hyphomicrobiales</taxon>
        <taxon>Methylobacteriaceae</taxon>
        <taxon>Methylobacterium</taxon>
    </lineage>
</organism>
<feature type="signal peptide" evidence="1">
    <location>
        <begin position="1"/>
        <end position="23"/>
    </location>
</feature>
<name>A0A7W6F9E7_9HYPH</name>
<reference evidence="2" key="4">
    <citation type="submission" date="2023-01" db="EMBL/GenBank/DDBJ databases">
        <title>Draft genome sequence of Methylobacterium brachythecii strain NBRC 107710.</title>
        <authorList>
            <person name="Sun Q."/>
            <person name="Mori K."/>
        </authorList>
    </citation>
    <scope>NUCLEOTIDE SEQUENCE</scope>
    <source>
        <strain evidence="2">NBRC 107710</strain>
    </source>
</reference>
<dbReference type="EMBL" id="JACIDN010000012">
    <property type="protein sequence ID" value="MBB3905435.1"/>
    <property type="molecule type" value="Genomic_DNA"/>
</dbReference>